<evidence type="ECO:0000256" key="3">
    <source>
        <dbReference type="ARBA" id="ARBA00022793"/>
    </source>
</evidence>
<dbReference type="InterPro" id="IPR051151">
    <property type="entry name" value="Group_II_Decarboxylase"/>
</dbReference>
<evidence type="ECO:0000256" key="5">
    <source>
        <dbReference type="ARBA" id="ARBA00023239"/>
    </source>
</evidence>
<evidence type="ECO:0000256" key="2">
    <source>
        <dbReference type="ARBA" id="ARBA00009533"/>
    </source>
</evidence>
<protein>
    <recommendedName>
        <fullName evidence="10">Histidine decarboxylase</fullName>
    </recommendedName>
</protein>
<sequence>MASLPPSLPPHDATTNPFLLRSISSNNNNNNNNNKNNDAMLSKGEEEEENNNGRHMNLAIPHSTEEPEPHANSCAVINQYIHTLNQFNLRNFGYPFNQNLKYDALAPLLGFHINNLGDPFLGSSFCLDSTSFEVSVLDWFANLWEIQKNKYWGYVTTGGTECNLHGILVGREKFPDGILYASEDSHYSIFKIARMYRMQCVKVGTLVSGEIDCADLKASLLAHKDKPAIINLNIGTTMKGAIDDIDLVIETLEKNGFNRDRFYIHCDVALFGIMLPFVKQKIKVEDKSVNVEFELGGPWMAQKEEWVGCVGLLIIGLRLKLVAHWGSRSGHAPIFLCHAITSRRGLLGFQKEAENCTMNASYLHNRLREARIGAMLNDFSNTVVFEKPLDDGFSRRWSLACKGNIAHVVVMQHVTIEMLNSFVAEFIQKRCFWWFKKDYGSCFQPPCIAEDVGVANCCCSMHGLSSSIRD</sequence>
<feature type="compositionally biased region" description="Low complexity" evidence="7">
    <location>
        <begin position="26"/>
        <end position="37"/>
    </location>
</feature>
<dbReference type="PANTHER" id="PTHR46101:SF2">
    <property type="entry name" value="SERINE DECARBOXYLASE"/>
    <property type="match status" value="1"/>
</dbReference>
<dbReference type="InterPro" id="IPR015421">
    <property type="entry name" value="PyrdxlP-dep_Trfase_major"/>
</dbReference>
<keyword evidence="5 6" id="KW-0456">Lyase</keyword>
<dbReference type="PANTHER" id="PTHR46101">
    <property type="match status" value="1"/>
</dbReference>
<name>A0ABU6RJP3_9FABA</name>
<evidence type="ECO:0000256" key="7">
    <source>
        <dbReference type="SAM" id="MobiDB-lite"/>
    </source>
</evidence>
<comment type="cofactor">
    <cofactor evidence="1 6">
        <name>pyridoxal 5'-phosphate</name>
        <dbReference type="ChEBI" id="CHEBI:597326"/>
    </cofactor>
</comment>
<comment type="similarity">
    <text evidence="2 6">Belongs to the group II decarboxylase family.</text>
</comment>
<dbReference type="InterPro" id="IPR002129">
    <property type="entry name" value="PyrdxlP-dep_de-COase"/>
</dbReference>
<dbReference type="SUPFAM" id="SSF53383">
    <property type="entry name" value="PLP-dependent transferases"/>
    <property type="match status" value="1"/>
</dbReference>
<keyword evidence="9" id="KW-1185">Reference proteome</keyword>
<evidence type="ECO:0008006" key="10">
    <source>
        <dbReference type="Google" id="ProtNLM"/>
    </source>
</evidence>
<keyword evidence="4 6" id="KW-0663">Pyridoxal phosphate</keyword>
<feature type="compositionally biased region" description="Polar residues" evidence="7">
    <location>
        <begin position="13"/>
        <end position="25"/>
    </location>
</feature>
<dbReference type="NCBIfam" id="NF002748">
    <property type="entry name" value="PRK02769.1"/>
    <property type="match status" value="1"/>
</dbReference>
<dbReference type="InterPro" id="IPR015422">
    <property type="entry name" value="PyrdxlP-dep_Trfase_small"/>
</dbReference>
<reference evidence="8 9" key="1">
    <citation type="journal article" date="2023" name="Plants (Basel)">
        <title>Bridging the Gap: Combining Genomics and Transcriptomics Approaches to Understand Stylosanthes scabra, an Orphan Legume from the Brazilian Caatinga.</title>
        <authorList>
            <person name="Ferreira-Neto J.R.C."/>
            <person name="da Silva M.D."/>
            <person name="Binneck E."/>
            <person name="de Melo N.F."/>
            <person name="da Silva R.H."/>
            <person name="de Melo A.L.T.M."/>
            <person name="Pandolfi V."/>
            <person name="Bustamante F.O."/>
            <person name="Brasileiro-Vidal A.C."/>
            <person name="Benko-Iseppon A.M."/>
        </authorList>
    </citation>
    <scope>NUCLEOTIDE SEQUENCE [LARGE SCALE GENOMIC DNA]</scope>
    <source>
        <tissue evidence="8">Leaves</tissue>
    </source>
</reference>
<evidence type="ECO:0000256" key="1">
    <source>
        <dbReference type="ARBA" id="ARBA00001933"/>
    </source>
</evidence>
<evidence type="ECO:0000313" key="8">
    <source>
        <dbReference type="EMBL" id="MED6124150.1"/>
    </source>
</evidence>
<keyword evidence="3" id="KW-0210">Decarboxylase</keyword>
<dbReference type="InterPro" id="IPR015424">
    <property type="entry name" value="PyrdxlP-dep_Trfase"/>
</dbReference>
<evidence type="ECO:0000256" key="4">
    <source>
        <dbReference type="ARBA" id="ARBA00022898"/>
    </source>
</evidence>
<evidence type="ECO:0000256" key="6">
    <source>
        <dbReference type="RuleBase" id="RU000382"/>
    </source>
</evidence>
<feature type="region of interest" description="Disordered" evidence="7">
    <location>
        <begin position="1"/>
        <end position="52"/>
    </location>
</feature>
<dbReference type="Gene3D" id="3.90.1150.10">
    <property type="entry name" value="Aspartate Aminotransferase, domain 1"/>
    <property type="match status" value="1"/>
</dbReference>
<organism evidence="8 9">
    <name type="scientific">Stylosanthes scabra</name>
    <dbReference type="NCBI Taxonomy" id="79078"/>
    <lineage>
        <taxon>Eukaryota</taxon>
        <taxon>Viridiplantae</taxon>
        <taxon>Streptophyta</taxon>
        <taxon>Embryophyta</taxon>
        <taxon>Tracheophyta</taxon>
        <taxon>Spermatophyta</taxon>
        <taxon>Magnoliopsida</taxon>
        <taxon>eudicotyledons</taxon>
        <taxon>Gunneridae</taxon>
        <taxon>Pentapetalae</taxon>
        <taxon>rosids</taxon>
        <taxon>fabids</taxon>
        <taxon>Fabales</taxon>
        <taxon>Fabaceae</taxon>
        <taxon>Papilionoideae</taxon>
        <taxon>50 kb inversion clade</taxon>
        <taxon>dalbergioids sensu lato</taxon>
        <taxon>Dalbergieae</taxon>
        <taxon>Pterocarpus clade</taxon>
        <taxon>Stylosanthes</taxon>
    </lineage>
</organism>
<comment type="caution">
    <text evidence="8">The sequence shown here is derived from an EMBL/GenBank/DDBJ whole genome shotgun (WGS) entry which is preliminary data.</text>
</comment>
<accession>A0ABU6RJP3</accession>
<gene>
    <name evidence="8" type="ORF">PIB30_056367</name>
</gene>
<dbReference type="Proteomes" id="UP001341840">
    <property type="component" value="Unassembled WGS sequence"/>
</dbReference>
<evidence type="ECO:0000313" key="9">
    <source>
        <dbReference type="Proteomes" id="UP001341840"/>
    </source>
</evidence>
<dbReference type="EMBL" id="JASCZI010030658">
    <property type="protein sequence ID" value="MED6124150.1"/>
    <property type="molecule type" value="Genomic_DNA"/>
</dbReference>
<dbReference type="Gene3D" id="3.40.640.10">
    <property type="entry name" value="Type I PLP-dependent aspartate aminotransferase-like (Major domain)"/>
    <property type="match status" value="1"/>
</dbReference>
<proteinExistence type="inferred from homology"/>
<dbReference type="Pfam" id="PF00282">
    <property type="entry name" value="Pyridoxal_deC"/>
    <property type="match status" value="1"/>
</dbReference>